<evidence type="ECO:0000313" key="3">
    <source>
        <dbReference type="Proteomes" id="UP001152622"/>
    </source>
</evidence>
<accession>A0A9Q1IAE6</accession>
<proteinExistence type="predicted"/>
<sequence length="95" mass="10397">MEAETAVRVSQTSLSRRGSQVTIALDLPFFSPPKPQDMPTGGCDCSRRENPDSCKQRGVSPAPRIKGGSQHLKSKLISDQHCYSEALDDNGPRRL</sequence>
<evidence type="ECO:0000313" key="2">
    <source>
        <dbReference type="EMBL" id="KAJ8334513.1"/>
    </source>
</evidence>
<organism evidence="2 3">
    <name type="scientific">Synaphobranchus kaupii</name>
    <name type="common">Kaup's arrowtooth eel</name>
    <dbReference type="NCBI Taxonomy" id="118154"/>
    <lineage>
        <taxon>Eukaryota</taxon>
        <taxon>Metazoa</taxon>
        <taxon>Chordata</taxon>
        <taxon>Craniata</taxon>
        <taxon>Vertebrata</taxon>
        <taxon>Euteleostomi</taxon>
        <taxon>Actinopterygii</taxon>
        <taxon>Neopterygii</taxon>
        <taxon>Teleostei</taxon>
        <taxon>Anguilliformes</taxon>
        <taxon>Synaphobranchidae</taxon>
        <taxon>Synaphobranchus</taxon>
    </lineage>
</organism>
<feature type="region of interest" description="Disordered" evidence="1">
    <location>
        <begin position="27"/>
        <end position="74"/>
    </location>
</feature>
<dbReference type="AlphaFoldDB" id="A0A9Q1IAE6"/>
<reference evidence="2" key="1">
    <citation type="journal article" date="2023" name="Science">
        <title>Genome structures resolve the early diversification of teleost fishes.</title>
        <authorList>
            <person name="Parey E."/>
            <person name="Louis A."/>
            <person name="Montfort J."/>
            <person name="Bouchez O."/>
            <person name="Roques C."/>
            <person name="Iampietro C."/>
            <person name="Lluch J."/>
            <person name="Castinel A."/>
            <person name="Donnadieu C."/>
            <person name="Desvignes T."/>
            <person name="Floi Bucao C."/>
            <person name="Jouanno E."/>
            <person name="Wen M."/>
            <person name="Mejri S."/>
            <person name="Dirks R."/>
            <person name="Jansen H."/>
            <person name="Henkel C."/>
            <person name="Chen W.J."/>
            <person name="Zahm M."/>
            <person name="Cabau C."/>
            <person name="Klopp C."/>
            <person name="Thompson A.W."/>
            <person name="Robinson-Rechavi M."/>
            <person name="Braasch I."/>
            <person name="Lecointre G."/>
            <person name="Bobe J."/>
            <person name="Postlethwait J.H."/>
            <person name="Berthelot C."/>
            <person name="Roest Crollius H."/>
            <person name="Guiguen Y."/>
        </authorList>
    </citation>
    <scope>NUCLEOTIDE SEQUENCE</scope>
    <source>
        <strain evidence="2">WJC10195</strain>
    </source>
</reference>
<dbReference type="EMBL" id="JAINUF010000021">
    <property type="protein sequence ID" value="KAJ8334513.1"/>
    <property type="molecule type" value="Genomic_DNA"/>
</dbReference>
<protein>
    <submittedName>
        <fullName evidence="2">Uncharacterized protein</fullName>
    </submittedName>
</protein>
<gene>
    <name evidence="2" type="ORF">SKAU_G00401520</name>
</gene>
<evidence type="ECO:0000256" key="1">
    <source>
        <dbReference type="SAM" id="MobiDB-lite"/>
    </source>
</evidence>
<name>A0A9Q1IAE6_SYNKA</name>
<feature type="compositionally biased region" description="Basic and acidic residues" evidence="1">
    <location>
        <begin position="45"/>
        <end position="55"/>
    </location>
</feature>
<keyword evidence="3" id="KW-1185">Reference proteome</keyword>
<comment type="caution">
    <text evidence="2">The sequence shown here is derived from an EMBL/GenBank/DDBJ whole genome shotgun (WGS) entry which is preliminary data.</text>
</comment>
<dbReference type="Proteomes" id="UP001152622">
    <property type="component" value="Chromosome 21"/>
</dbReference>